<keyword evidence="7" id="KW-1185">Reference proteome</keyword>
<evidence type="ECO:0000259" key="5">
    <source>
        <dbReference type="PROSITE" id="PS50902"/>
    </source>
</evidence>
<dbReference type="PROSITE" id="PS00201">
    <property type="entry name" value="FLAVODOXIN"/>
    <property type="match status" value="1"/>
</dbReference>
<keyword evidence="4" id="KW-0288">FMN</keyword>
<dbReference type="RefSeq" id="WP_142934251.1">
    <property type="nucleotide sequence ID" value="NZ_ML660170.1"/>
</dbReference>
<dbReference type="OrthoDB" id="9801479at2"/>
<reference evidence="6 7" key="1">
    <citation type="submission" date="2019-07" db="EMBL/GenBank/DDBJ databases">
        <title>Draft genome for Aliikangiella sp. M105.</title>
        <authorList>
            <person name="Wang G."/>
        </authorList>
    </citation>
    <scope>NUCLEOTIDE SEQUENCE [LARGE SCALE GENOMIC DNA]</scope>
    <source>
        <strain evidence="6 7">M105</strain>
    </source>
</reference>
<dbReference type="AlphaFoldDB" id="A0A545U504"/>
<evidence type="ECO:0000256" key="4">
    <source>
        <dbReference type="ARBA" id="ARBA00022643"/>
    </source>
</evidence>
<dbReference type="InterPro" id="IPR010089">
    <property type="entry name" value="Flavoprotein_WrbA-like"/>
</dbReference>
<protein>
    <submittedName>
        <fullName evidence="6">NAD(P)H:quinone oxidoreductase</fullName>
        <ecNumber evidence="6">1.6.5.2</ecNumber>
    </submittedName>
</protein>
<dbReference type="GO" id="GO:0016020">
    <property type="term" value="C:membrane"/>
    <property type="evidence" value="ECO:0007669"/>
    <property type="project" value="TreeGrafter"/>
</dbReference>
<comment type="similarity">
    <text evidence="2">Belongs to the WrbA family.</text>
</comment>
<dbReference type="NCBIfam" id="TIGR01755">
    <property type="entry name" value="flav_wrbA"/>
    <property type="match status" value="1"/>
</dbReference>
<feature type="domain" description="Flavodoxin-like" evidence="5">
    <location>
        <begin position="4"/>
        <end position="205"/>
    </location>
</feature>
<dbReference type="FunFam" id="3.40.50.360:FF:000001">
    <property type="entry name" value="NAD(P)H dehydrogenase (Quinone) FQR1-like"/>
    <property type="match status" value="1"/>
</dbReference>
<proteinExistence type="inferred from homology"/>
<dbReference type="NCBIfam" id="NF002999">
    <property type="entry name" value="PRK03767.1"/>
    <property type="match status" value="1"/>
</dbReference>
<dbReference type="Pfam" id="PF03358">
    <property type="entry name" value="FMN_red"/>
    <property type="match status" value="1"/>
</dbReference>
<accession>A0A545U504</accession>
<dbReference type="GO" id="GO:0009055">
    <property type="term" value="F:electron transfer activity"/>
    <property type="evidence" value="ECO:0007669"/>
    <property type="project" value="InterPro"/>
</dbReference>
<comment type="cofactor">
    <cofactor evidence="1">
        <name>FMN</name>
        <dbReference type="ChEBI" id="CHEBI:58210"/>
    </cofactor>
</comment>
<name>A0A545U504_9GAMM</name>
<keyword evidence="6" id="KW-0560">Oxidoreductase</keyword>
<organism evidence="6 7">
    <name type="scientific">Aliikangiella coralliicola</name>
    <dbReference type="NCBI Taxonomy" id="2592383"/>
    <lineage>
        <taxon>Bacteria</taxon>
        <taxon>Pseudomonadati</taxon>
        <taxon>Pseudomonadota</taxon>
        <taxon>Gammaproteobacteria</taxon>
        <taxon>Oceanospirillales</taxon>
        <taxon>Pleioneaceae</taxon>
        <taxon>Aliikangiella</taxon>
    </lineage>
</organism>
<dbReference type="PANTHER" id="PTHR30546:SF23">
    <property type="entry name" value="FLAVOPROTEIN-LIKE PROTEIN YCP4-RELATED"/>
    <property type="match status" value="1"/>
</dbReference>
<dbReference type="InterPro" id="IPR005025">
    <property type="entry name" value="FMN_Rdtase-like_dom"/>
</dbReference>
<evidence type="ECO:0000313" key="6">
    <source>
        <dbReference type="EMBL" id="TQV84549.1"/>
    </source>
</evidence>
<dbReference type="Gene3D" id="3.40.50.360">
    <property type="match status" value="1"/>
</dbReference>
<comment type="caution">
    <text evidence="6">The sequence shown here is derived from an EMBL/GenBank/DDBJ whole genome shotgun (WGS) entry which is preliminary data.</text>
</comment>
<dbReference type="EC" id="1.6.5.2" evidence="6"/>
<gene>
    <name evidence="6" type="primary">wrbA</name>
    <name evidence="6" type="ORF">FLL46_23345</name>
</gene>
<keyword evidence="3" id="KW-0285">Flavoprotein</keyword>
<evidence type="ECO:0000256" key="1">
    <source>
        <dbReference type="ARBA" id="ARBA00001917"/>
    </source>
</evidence>
<evidence type="ECO:0000256" key="2">
    <source>
        <dbReference type="ARBA" id="ARBA00006961"/>
    </source>
</evidence>
<dbReference type="GO" id="GO:0003955">
    <property type="term" value="F:NAD(P)H dehydrogenase (quinone) activity"/>
    <property type="evidence" value="ECO:0007669"/>
    <property type="project" value="UniProtKB-EC"/>
</dbReference>
<evidence type="ECO:0000256" key="3">
    <source>
        <dbReference type="ARBA" id="ARBA00022630"/>
    </source>
</evidence>
<dbReference type="InterPro" id="IPR029039">
    <property type="entry name" value="Flavoprotein-like_sf"/>
</dbReference>
<evidence type="ECO:0000313" key="7">
    <source>
        <dbReference type="Proteomes" id="UP000315439"/>
    </source>
</evidence>
<dbReference type="PROSITE" id="PS50902">
    <property type="entry name" value="FLAVODOXIN_LIKE"/>
    <property type="match status" value="1"/>
</dbReference>
<dbReference type="GO" id="GO:0010181">
    <property type="term" value="F:FMN binding"/>
    <property type="evidence" value="ECO:0007669"/>
    <property type="project" value="InterPro"/>
</dbReference>
<dbReference type="InterPro" id="IPR008254">
    <property type="entry name" value="Flavodoxin/NO_synth"/>
</dbReference>
<dbReference type="Proteomes" id="UP000315439">
    <property type="component" value="Unassembled WGS sequence"/>
</dbReference>
<sequence length="213" mass="23254">MLKVLIIYYSSGGSTRRLAHLIARGVGEFSLEHENQEPGSLGMEHQGIEAVIRTVPAISSKTEAVENPIPETGDLYVTKQELAECDGLIVGSPTRFGNMAAPLKYFFDQTSELWMNGKLANKPVSFFTSSSSMHGGQESTLLTMMIPFLHHGMLVCGLPYSETDLLHTQSGGTPYGVSHWDGHNSDQAISEHEKRLAIAQGKRVAQLAVKLKN</sequence>
<dbReference type="EMBL" id="VIKS01000014">
    <property type="protein sequence ID" value="TQV84549.1"/>
    <property type="molecule type" value="Genomic_DNA"/>
</dbReference>
<dbReference type="InterPro" id="IPR001226">
    <property type="entry name" value="Flavodoxin_CS"/>
</dbReference>
<dbReference type="SUPFAM" id="SSF52218">
    <property type="entry name" value="Flavoproteins"/>
    <property type="match status" value="1"/>
</dbReference>
<dbReference type="PANTHER" id="PTHR30546">
    <property type="entry name" value="FLAVODOXIN-RELATED PROTEIN WRBA-RELATED"/>
    <property type="match status" value="1"/>
</dbReference>